<accession>A0A9P0YYN7</accession>
<evidence type="ECO:0000313" key="2">
    <source>
        <dbReference type="EMBL" id="CAH9082080.1"/>
    </source>
</evidence>
<dbReference type="InterPro" id="IPR012866">
    <property type="entry name" value="DUF1644"/>
</dbReference>
<keyword evidence="3" id="KW-1185">Reference proteome</keyword>
<evidence type="ECO:0000313" key="3">
    <source>
        <dbReference type="Proteomes" id="UP001152484"/>
    </source>
</evidence>
<evidence type="ECO:0000256" key="1">
    <source>
        <dbReference type="SAM" id="MobiDB-lite"/>
    </source>
</evidence>
<organism evidence="2 3">
    <name type="scientific">Cuscuta europaea</name>
    <name type="common">European dodder</name>
    <dbReference type="NCBI Taxonomy" id="41803"/>
    <lineage>
        <taxon>Eukaryota</taxon>
        <taxon>Viridiplantae</taxon>
        <taxon>Streptophyta</taxon>
        <taxon>Embryophyta</taxon>
        <taxon>Tracheophyta</taxon>
        <taxon>Spermatophyta</taxon>
        <taxon>Magnoliopsida</taxon>
        <taxon>eudicotyledons</taxon>
        <taxon>Gunneridae</taxon>
        <taxon>Pentapetalae</taxon>
        <taxon>asterids</taxon>
        <taxon>lamiids</taxon>
        <taxon>Solanales</taxon>
        <taxon>Convolvulaceae</taxon>
        <taxon>Cuscuteae</taxon>
        <taxon>Cuscuta</taxon>
        <taxon>Cuscuta subgen. Cuscuta</taxon>
    </lineage>
</organism>
<protein>
    <submittedName>
        <fullName evidence="2">Uncharacterized protein</fullName>
    </submittedName>
</protein>
<name>A0A9P0YYN7_CUSEU</name>
<feature type="region of interest" description="Disordered" evidence="1">
    <location>
        <begin position="227"/>
        <end position="247"/>
    </location>
</feature>
<proteinExistence type="predicted"/>
<gene>
    <name evidence="2" type="ORF">CEURO_LOCUS8115</name>
</gene>
<feature type="region of interest" description="Disordered" evidence="1">
    <location>
        <begin position="1"/>
        <end position="39"/>
    </location>
</feature>
<feature type="compositionally biased region" description="Basic and acidic residues" evidence="1">
    <location>
        <begin position="1"/>
        <end position="10"/>
    </location>
</feature>
<comment type="caution">
    <text evidence="2">The sequence shown here is derived from an EMBL/GenBank/DDBJ whole genome shotgun (WGS) entry which is preliminary data.</text>
</comment>
<dbReference type="OrthoDB" id="1921166at2759"/>
<dbReference type="PANTHER" id="PTHR31197:SF12">
    <property type="entry name" value="OS02G0770600 PROTEIN"/>
    <property type="match status" value="1"/>
</dbReference>
<dbReference type="Pfam" id="PF07800">
    <property type="entry name" value="DUF1644"/>
    <property type="match status" value="1"/>
</dbReference>
<dbReference type="Proteomes" id="UP001152484">
    <property type="component" value="Unassembled WGS sequence"/>
</dbReference>
<sequence>MAKGTKEGRCRSSSKFRSTPYPLSPSVDHQPDDLNQNKCSKHHEKKDWEDATCSVCMEYPHNAVLLLCSSYEKGCRPYMCGTSFRYSNCLNQYQKAHRNVASSHHTPPIHDLSIDESETVNLACPLCRGQVKGWTVVKHAREFLNAKKRGCMHGDCPFVGNYKATRKHVRADHPASKPREVDPVLEEKWRRIEREREMGDVISTITSSMPGAVVFGDYVIEQGSRYGFDSEDEDDEFDGDGDDMEEEENEDLGVGVDGNLMNVLLLLQAFGSSGNVGRNRDLGQHSRVSNVLDEGNGDDSIMNDTSLVAAHLRNQSGFVLRDSGRSRRSRQRGDRGQ</sequence>
<reference evidence="2" key="1">
    <citation type="submission" date="2022-07" db="EMBL/GenBank/DDBJ databases">
        <authorList>
            <person name="Macas J."/>
            <person name="Novak P."/>
            <person name="Neumann P."/>
        </authorList>
    </citation>
    <scope>NUCLEOTIDE SEQUENCE</scope>
</reference>
<feature type="compositionally biased region" description="Acidic residues" evidence="1">
    <location>
        <begin position="229"/>
        <end position="247"/>
    </location>
</feature>
<dbReference type="EMBL" id="CAMAPE010000015">
    <property type="protein sequence ID" value="CAH9082080.1"/>
    <property type="molecule type" value="Genomic_DNA"/>
</dbReference>
<dbReference type="PANTHER" id="PTHR31197">
    <property type="entry name" value="OS01G0612600 PROTEIN"/>
    <property type="match status" value="1"/>
</dbReference>
<dbReference type="AlphaFoldDB" id="A0A9P0YYN7"/>